<evidence type="ECO:0000313" key="3">
    <source>
        <dbReference type="Proteomes" id="UP000515917"/>
    </source>
</evidence>
<gene>
    <name evidence="2" type="ORF">C1H71_02285</name>
</gene>
<feature type="transmembrane region" description="Helical" evidence="1">
    <location>
        <begin position="184"/>
        <end position="204"/>
    </location>
</feature>
<evidence type="ECO:0008006" key="4">
    <source>
        <dbReference type="Google" id="ProtNLM"/>
    </source>
</evidence>
<accession>A0A7G3G5T2</accession>
<evidence type="ECO:0000313" key="2">
    <source>
        <dbReference type="EMBL" id="QBC42499.1"/>
    </source>
</evidence>
<dbReference type="EMBL" id="CP025781">
    <property type="protein sequence ID" value="QBC42499.1"/>
    <property type="molecule type" value="Genomic_DNA"/>
</dbReference>
<dbReference type="RefSeq" id="WP_130105120.1">
    <property type="nucleotide sequence ID" value="NZ_CP025781.1"/>
</dbReference>
<feature type="transmembrane region" description="Helical" evidence="1">
    <location>
        <begin position="254"/>
        <end position="275"/>
    </location>
</feature>
<proteinExistence type="predicted"/>
<feature type="transmembrane region" description="Helical" evidence="1">
    <location>
        <begin position="58"/>
        <end position="76"/>
    </location>
</feature>
<reference evidence="2 3" key="1">
    <citation type="submission" date="2018-01" db="EMBL/GenBank/DDBJ databases">
        <title>Genome sequence of Iodobacter sp. strain PCH194 isolated from Indian Trans-Himalaya.</title>
        <authorList>
            <person name="Kumar V."/>
            <person name="Thakur V."/>
            <person name="Kumar S."/>
            <person name="Singh D."/>
        </authorList>
    </citation>
    <scope>NUCLEOTIDE SEQUENCE [LARGE SCALE GENOMIC DNA]</scope>
    <source>
        <strain evidence="2 3">PCH194</strain>
    </source>
</reference>
<keyword evidence="1" id="KW-0812">Transmembrane</keyword>
<feature type="transmembrane region" description="Helical" evidence="1">
    <location>
        <begin position="409"/>
        <end position="431"/>
    </location>
</feature>
<keyword evidence="1" id="KW-0472">Membrane</keyword>
<sequence>MSFDYGSDSNKFNLPNPMRLENIFLLLCGSALLIAGLLLLLMVKQAIAAETIYYKLAAVLLAVAMLGAGVSLLGWAMRQLRFFFGRGRPVSLADEVPNGMQGKSPSSDSLREVLRQQALVYQEPQGALSTLLHSIVPNLTFAPERIRNLALLHFKKGITLLMVLAVLVLSLVGGKAHGPEWQHIANWIGVAFMGYVVWLLLAPVNNALGLSLRDAEQTLSSSRLVMMLVLAILGPVILLKLAPKLPDVAWLDPFPQVFVLIVLALAVYSVFYLALLRNVKQPPNTVVSNKQDTWSINCHPGLALEEFVREMQNNWQESIPNRTYSRLEPHIDLNEKSGRFYAEALEETQPLPIDGAPVSFASAFASPRLQPLLLLDLIGTSFVLLATVLFTLSGMQILSVVASTFNANLLTYGAVFFALGVYAISSAHQLWQRFEFKSQLISIEMSGHYVTAQLDHGNVLKDSIKTNSHVVQIESMTFRLWLTELTSVTFQNGSQRYALSLMGNAERAEQLLRHFKKFAHDQAIILAPKAQADQQRHAVLGQFNQAAALPDAPEVMAISLGEGILIDAAVVDVAPVLKRPKFCSKCGTATMSDALFCSECGEKIT</sequence>
<keyword evidence="3" id="KW-1185">Reference proteome</keyword>
<feature type="transmembrane region" description="Helical" evidence="1">
    <location>
        <begin position="224"/>
        <end position="242"/>
    </location>
</feature>
<name>A0A7G3G5T2_9NEIS</name>
<dbReference type="Proteomes" id="UP000515917">
    <property type="component" value="Chromosome"/>
</dbReference>
<keyword evidence="1" id="KW-1133">Transmembrane helix</keyword>
<feature type="transmembrane region" description="Helical" evidence="1">
    <location>
        <begin position="157"/>
        <end position="178"/>
    </location>
</feature>
<dbReference type="KEGG" id="ifl:C1H71_02285"/>
<feature type="transmembrane region" description="Helical" evidence="1">
    <location>
        <begin position="372"/>
        <end position="397"/>
    </location>
</feature>
<protein>
    <recommendedName>
        <fullName evidence="4">Zinc-ribbon domain-containing protein</fullName>
    </recommendedName>
</protein>
<dbReference type="AlphaFoldDB" id="A0A7G3G5T2"/>
<organism evidence="2 3">
    <name type="scientific">Iodobacter fluviatilis</name>
    <dbReference type="NCBI Taxonomy" id="537"/>
    <lineage>
        <taxon>Bacteria</taxon>
        <taxon>Pseudomonadati</taxon>
        <taxon>Pseudomonadota</taxon>
        <taxon>Betaproteobacteria</taxon>
        <taxon>Neisseriales</taxon>
        <taxon>Chitinibacteraceae</taxon>
        <taxon>Iodobacter</taxon>
    </lineage>
</organism>
<evidence type="ECO:0000256" key="1">
    <source>
        <dbReference type="SAM" id="Phobius"/>
    </source>
</evidence>